<reference evidence="1" key="1">
    <citation type="journal article" date="2015" name="Nature">
        <title>Complex archaea that bridge the gap between prokaryotes and eukaryotes.</title>
        <authorList>
            <person name="Spang A."/>
            <person name="Saw J.H."/>
            <person name="Jorgensen S.L."/>
            <person name="Zaremba-Niedzwiedzka K."/>
            <person name="Martijn J."/>
            <person name="Lind A.E."/>
            <person name="van Eijk R."/>
            <person name="Schleper C."/>
            <person name="Guy L."/>
            <person name="Ettema T.J."/>
        </authorList>
    </citation>
    <scope>NUCLEOTIDE SEQUENCE</scope>
</reference>
<dbReference type="AlphaFoldDB" id="A0A0F9DG02"/>
<protein>
    <submittedName>
        <fullName evidence="1">Uncharacterized protein</fullName>
    </submittedName>
</protein>
<sequence length="26" mass="3036">EEFARTGCADIERDGILRILRTKEDE</sequence>
<gene>
    <name evidence="1" type="ORF">LCGC14_2282630</name>
</gene>
<name>A0A0F9DG02_9ZZZZ</name>
<evidence type="ECO:0000313" key="1">
    <source>
        <dbReference type="EMBL" id="KKL52716.1"/>
    </source>
</evidence>
<comment type="caution">
    <text evidence="1">The sequence shown here is derived from an EMBL/GenBank/DDBJ whole genome shotgun (WGS) entry which is preliminary data.</text>
</comment>
<proteinExistence type="predicted"/>
<feature type="non-terminal residue" evidence="1">
    <location>
        <position position="1"/>
    </location>
</feature>
<organism evidence="1">
    <name type="scientific">marine sediment metagenome</name>
    <dbReference type="NCBI Taxonomy" id="412755"/>
    <lineage>
        <taxon>unclassified sequences</taxon>
        <taxon>metagenomes</taxon>
        <taxon>ecological metagenomes</taxon>
    </lineage>
</organism>
<accession>A0A0F9DG02</accession>
<dbReference type="EMBL" id="LAZR01031794">
    <property type="protein sequence ID" value="KKL52716.1"/>
    <property type="molecule type" value="Genomic_DNA"/>
</dbReference>